<dbReference type="EMBL" id="QZFV01000097">
    <property type="protein sequence ID" value="RJQ83234.1"/>
    <property type="molecule type" value="Genomic_DNA"/>
</dbReference>
<dbReference type="SUPFAM" id="SSF53474">
    <property type="entry name" value="alpha/beta-Hydrolases"/>
    <property type="match status" value="1"/>
</dbReference>
<proteinExistence type="predicted"/>
<dbReference type="Proteomes" id="UP000285112">
    <property type="component" value="Unassembled WGS sequence"/>
</dbReference>
<protein>
    <submittedName>
        <fullName evidence="1">Alpha/beta hydrolase</fullName>
    </submittedName>
</protein>
<evidence type="ECO:0000313" key="1">
    <source>
        <dbReference type="EMBL" id="RJQ83234.1"/>
    </source>
</evidence>
<dbReference type="OrthoDB" id="3210844at2"/>
<name>A0A419I0Z3_9PSEU</name>
<keyword evidence="2" id="KW-1185">Reference proteome</keyword>
<comment type="caution">
    <text evidence="1">The sequence shown here is derived from an EMBL/GenBank/DDBJ whole genome shotgun (WGS) entry which is preliminary data.</text>
</comment>
<gene>
    <name evidence="1" type="ORF">D5S19_20235</name>
</gene>
<accession>A0A419I0Z3</accession>
<dbReference type="GO" id="GO:0016787">
    <property type="term" value="F:hydrolase activity"/>
    <property type="evidence" value="ECO:0007669"/>
    <property type="project" value="UniProtKB-KW"/>
</dbReference>
<sequence length="112" mass="11837">MAKICLGDADASGWIPKWREIRGERLSRIMNALVDRDGVLDRAGEIGAPAIVPHGTADLAYPVARAEALVAALPNAEPLVTIEGGAHFLGLSHADAATPYLRRFLDAQPAGK</sequence>
<dbReference type="RefSeq" id="WP_120024917.1">
    <property type="nucleotide sequence ID" value="NZ_QZFV01000097.1"/>
</dbReference>
<dbReference type="InterPro" id="IPR029058">
    <property type="entry name" value="AB_hydrolase_fold"/>
</dbReference>
<dbReference type="AlphaFoldDB" id="A0A419I0Z3"/>
<keyword evidence="1" id="KW-0378">Hydrolase</keyword>
<reference evidence="1 2" key="1">
    <citation type="submission" date="2018-09" db="EMBL/GenBank/DDBJ databases">
        <title>YIM PH 21725 draft genome.</title>
        <authorList>
            <person name="Miao C."/>
        </authorList>
    </citation>
    <scope>NUCLEOTIDE SEQUENCE [LARGE SCALE GENOMIC DNA]</scope>
    <source>
        <strain evidence="2">YIM PH21725</strain>
    </source>
</reference>
<dbReference type="Gene3D" id="3.40.50.1820">
    <property type="entry name" value="alpha/beta hydrolase"/>
    <property type="match status" value="1"/>
</dbReference>
<organism evidence="1 2">
    <name type="scientific">Amycolatopsis panacis</name>
    <dbReference type="NCBI Taxonomy" id="2340917"/>
    <lineage>
        <taxon>Bacteria</taxon>
        <taxon>Bacillati</taxon>
        <taxon>Actinomycetota</taxon>
        <taxon>Actinomycetes</taxon>
        <taxon>Pseudonocardiales</taxon>
        <taxon>Pseudonocardiaceae</taxon>
        <taxon>Amycolatopsis</taxon>
    </lineage>
</organism>
<evidence type="ECO:0000313" key="2">
    <source>
        <dbReference type="Proteomes" id="UP000285112"/>
    </source>
</evidence>